<evidence type="ECO:0000259" key="7">
    <source>
        <dbReference type="PROSITE" id="PS51918"/>
    </source>
</evidence>
<dbReference type="SFLD" id="SFLDG01060">
    <property type="entry name" value="BATS_domain_containing"/>
    <property type="match status" value="1"/>
</dbReference>
<dbReference type="Pfam" id="PF04055">
    <property type="entry name" value="Radical_SAM"/>
    <property type="match status" value="1"/>
</dbReference>
<dbReference type="GO" id="GO:0009228">
    <property type="term" value="P:thiamine biosynthetic process"/>
    <property type="evidence" value="ECO:0007669"/>
    <property type="project" value="InterPro"/>
</dbReference>
<dbReference type="NCBIfam" id="TIGR02351">
    <property type="entry name" value="thiH"/>
    <property type="match status" value="1"/>
</dbReference>
<dbReference type="GO" id="GO:0003824">
    <property type="term" value="F:catalytic activity"/>
    <property type="evidence" value="ECO:0007669"/>
    <property type="project" value="InterPro"/>
</dbReference>
<proteinExistence type="predicted"/>
<dbReference type="GO" id="GO:0051539">
    <property type="term" value="F:4 iron, 4 sulfur cluster binding"/>
    <property type="evidence" value="ECO:0007669"/>
    <property type="project" value="UniProtKB-KW"/>
</dbReference>
<dbReference type="InterPro" id="IPR012726">
    <property type="entry name" value="ThiH"/>
</dbReference>
<dbReference type="InterPro" id="IPR034428">
    <property type="entry name" value="ThiH/NoCL/HydG-like"/>
</dbReference>
<evidence type="ECO:0000256" key="4">
    <source>
        <dbReference type="ARBA" id="ARBA00022723"/>
    </source>
</evidence>
<gene>
    <name evidence="8" type="primary">thiH</name>
    <name evidence="8" type="ORF">MRX98_17915</name>
</gene>
<dbReference type="InterPro" id="IPR058240">
    <property type="entry name" value="rSAM_sf"/>
</dbReference>
<dbReference type="SMART" id="SM00876">
    <property type="entry name" value="BATS"/>
    <property type="match status" value="1"/>
</dbReference>
<dbReference type="GO" id="GO:0005506">
    <property type="term" value="F:iron ion binding"/>
    <property type="evidence" value="ECO:0007669"/>
    <property type="project" value="InterPro"/>
</dbReference>
<keyword evidence="3" id="KW-0949">S-adenosyl-L-methionine</keyword>
<organism evidence="8 9">
    <name type="scientific">Desulfatitalea alkaliphila</name>
    <dbReference type="NCBI Taxonomy" id="2929485"/>
    <lineage>
        <taxon>Bacteria</taxon>
        <taxon>Pseudomonadati</taxon>
        <taxon>Thermodesulfobacteriota</taxon>
        <taxon>Desulfobacteria</taxon>
        <taxon>Desulfobacterales</taxon>
        <taxon>Desulfosarcinaceae</taxon>
        <taxon>Desulfatitalea</taxon>
    </lineage>
</organism>
<dbReference type="CDD" id="cd01335">
    <property type="entry name" value="Radical_SAM"/>
    <property type="match status" value="1"/>
</dbReference>
<keyword evidence="2" id="KW-0004">4Fe-4S</keyword>
<evidence type="ECO:0000256" key="5">
    <source>
        <dbReference type="ARBA" id="ARBA00023004"/>
    </source>
</evidence>
<dbReference type="Gene3D" id="3.20.20.70">
    <property type="entry name" value="Aldolase class I"/>
    <property type="match status" value="1"/>
</dbReference>
<comment type="cofactor">
    <cofactor evidence="1">
        <name>[4Fe-4S] cluster</name>
        <dbReference type="ChEBI" id="CHEBI:49883"/>
    </cofactor>
</comment>
<dbReference type="InterPro" id="IPR007197">
    <property type="entry name" value="rSAM"/>
</dbReference>
<keyword evidence="9" id="KW-1185">Reference proteome</keyword>
<dbReference type="RefSeq" id="WP_246913260.1">
    <property type="nucleotide sequence ID" value="NZ_JALJRB010000026.1"/>
</dbReference>
<dbReference type="SFLD" id="SFLDF00301">
    <property type="entry name" value="2-iminoacetate_synthase_(ThiH)"/>
    <property type="match status" value="1"/>
</dbReference>
<evidence type="ECO:0000313" key="8">
    <source>
        <dbReference type="EMBL" id="MCJ8502459.1"/>
    </source>
</evidence>
<dbReference type="SFLD" id="SFLDG01081">
    <property type="entry name" value="cleavage_of_the_Ca-Cb_bond_in"/>
    <property type="match status" value="1"/>
</dbReference>
<keyword evidence="4" id="KW-0479">Metal-binding</keyword>
<dbReference type="PANTHER" id="PTHR43583">
    <property type="entry name" value="2-IMINOACETATE SYNTHASE"/>
    <property type="match status" value="1"/>
</dbReference>
<keyword evidence="5" id="KW-0408">Iron</keyword>
<keyword evidence="6" id="KW-0411">Iron-sulfur</keyword>
<dbReference type="InterPro" id="IPR013785">
    <property type="entry name" value="Aldolase_TIM"/>
</dbReference>
<evidence type="ECO:0000256" key="1">
    <source>
        <dbReference type="ARBA" id="ARBA00001966"/>
    </source>
</evidence>
<evidence type="ECO:0000256" key="2">
    <source>
        <dbReference type="ARBA" id="ARBA00022485"/>
    </source>
</evidence>
<dbReference type="SFLD" id="SFLDS00029">
    <property type="entry name" value="Radical_SAM"/>
    <property type="match status" value="1"/>
</dbReference>
<evidence type="ECO:0000256" key="6">
    <source>
        <dbReference type="ARBA" id="ARBA00023014"/>
    </source>
</evidence>
<comment type="caution">
    <text evidence="8">The sequence shown here is derived from an EMBL/GenBank/DDBJ whole genome shotgun (WGS) entry which is preliminary data.</text>
</comment>
<reference evidence="8" key="1">
    <citation type="submission" date="2022-04" db="EMBL/GenBank/DDBJ databases">
        <title>Desulfatitalea alkaliphila sp. nov., a novel anaerobic sulfate-reducing bacterium isolated from terrestrial mud volcano, Taman Peninsula, Russia.</title>
        <authorList>
            <person name="Khomyakova M.A."/>
            <person name="Merkel A.Y."/>
            <person name="Slobodkin A.I."/>
        </authorList>
    </citation>
    <scope>NUCLEOTIDE SEQUENCE</scope>
    <source>
        <strain evidence="8">M08but</strain>
    </source>
</reference>
<name>A0AA41R3Q8_9BACT</name>
<dbReference type="EMBL" id="JALJRB010000026">
    <property type="protein sequence ID" value="MCJ8502459.1"/>
    <property type="molecule type" value="Genomic_DNA"/>
</dbReference>
<dbReference type="Proteomes" id="UP001165427">
    <property type="component" value="Unassembled WGS sequence"/>
</dbReference>
<dbReference type="PROSITE" id="PS51918">
    <property type="entry name" value="RADICAL_SAM"/>
    <property type="match status" value="1"/>
</dbReference>
<dbReference type="AlphaFoldDB" id="A0AA41R3Q8"/>
<protein>
    <submittedName>
        <fullName evidence="8">2-iminoacetate synthase ThiH</fullName>
    </submittedName>
</protein>
<evidence type="ECO:0000313" key="9">
    <source>
        <dbReference type="Proteomes" id="UP001165427"/>
    </source>
</evidence>
<dbReference type="SUPFAM" id="SSF102114">
    <property type="entry name" value="Radical SAM enzymes"/>
    <property type="match status" value="1"/>
</dbReference>
<feature type="domain" description="Radical SAM core" evidence="7">
    <location>
        <begin position="70"/>
        <end position="305"/>
    </location>
</feature>
<sequence length="369" mass="41192">MSFYEVLQCYRDFDFDGFFAAVTEADVMRVLAKERRGERDLLVLLSPRAADFLEPMARAAQQLTVQYFGRTIQLFIPLYIANHCANQCLYCGFNRSHAIGRRKLSLEEIAAEGRAIAATGMRHLLVLTGEAPEVTPMDYIEAALALLKQYFASVAIEMFPMATEAYRRLKAVGVDGLTLYQEVYDEAVYRRVHQAGPKTDYRFRLDAPERGARAGFRAVNIGPLLGLGKKRREVFFAGLHARYLDDRYLATEVGLSLPRINPAEGGFQPLHPVSDREFVQFLLALRLFLPRAGITVSTRERAAFRDRLVPLGVTRLSAGSCTGVGGYAAPERRETPQFEIADQRAVALVAQAIAAQGYQPVCKDWDSIG</sequence>
<dbReference type="PANTHER" id="PTHR43583:SF1">
    <property type="entry name" value="2-IMINOACETATE SYNTHASE"/>
    <property type="match status" value="1"/>
</dbReference>
<dbReference type="InterPro" id="IPR010722">
    <property type="entry name" value="BATS_dom"/>
</dbReference>
<evidence type="ECO:0000256" key="3">
    <source>
        <dbReference type="ARBA" id="ARBA00022691"/>
    </source>
</evidence>
<accession>A0AA41R3Q8</accession>
<dbReference type="Pfam" id="PF06968">
    <property type="entry name" value="BATS"/>
    <property type="match status" value="1"/>
</dbReference>